<gene>
    <name evidence="4" type="ORF">AKG39_07835</name>
</gene>
<feature type="DNA-binding region" description="H-T-H motif" evidence="2">
    <location>
        <begin position="31"/>
        <end position="50"/>
    </location>
</feature>
<sequence>MAKSKKGTQTKQNIINTAKDLFYEHGYNKTGIQDIADHADVKLGTITYYYKKKDDMITDIYNVFFLALYDYVSVTSEHLNLFTKYCYALVLYYEAILNDEHNKTLYYEVLVKNVNPHGRTNITNTLNRSCLDFLNKNYIEADLEVIARSEYGARKELFVNFYEKEIKFTGRAMIYFLIRNLFRLMNLDGEMIENTIQQGFEFSNKNKPEGIKFLI</sequence>
<evidence type="ECO:0000256" key="2">
    <source>
        <dbReference type="PROSITE-ProRule" id="PRU00335"/>
    </source>
</evidence>
<dbReference type="AlphaFoldDB" id="A0A0L6U316"/>
<dbReference type="InterPro" id="IPR050624">
    <property type="entry name" value="HTH-type_Tx_Regulator"/>
</dbReference>
<dbReference type="PROSITE" id="PS50977">
    <property type="entry name" value="HTH_TETR_2"/>
    <property type="match status" value="1"/>
</dbReference>
<evidence type="ECO:0000313" key="4">
    <source>
        <dbReference type="EMBL" id="KNZ42195.1"/>
    </source>
</evidence>
<name>A0A0L6U316_9FIRM</name>
<keyword evidence="1 2" id="KW-0238">DNA-binding</keyword>
<proteinExistence type="predicted"/>
<dbReference type="EMBL" id="LGYO01000018">
    <property type="protein sequence ID" value="KNZ42195.1"/>
    <property type="molecule type" value="Genomic_DNA"/>
</dbReference>
<accession>A0A0L6U316</accession>
<dbReference type="Pfam" id="PF00440">
    <property type="entry name" value="TetR_N"/>
    <property type="match status" value="1"/>
</dbReference>
<comment type="caution">
    <text evidence="4">The sequence shown here is derived from an EMBL/GenBank/DDBJ whole genome shotgun (WGS) entry which is preliminary data.</text>
</comment>
<keyword evidence="5" id="KW-1185">Reference proteome</keyword>
<evidence type="ECO:0000313" key="5">
    <source>
        <dbReference type="Proteomes" id="UP000036873"/>
    </source>
</evidence>
<dbReference type="OrthoDB" id="9812484at2"/>
<organism evidence="4 5">
    <name type="scientific">Acetobacterium bakii</name>
    <dbReference type="NCBI Taxonomy" id="52689"/>
    <lineage>
        <taxon>Bacteria</taxon>
        <taxon>Bacillati</taxon>
        <taxon>Bacillota</taxon>
        <taxon>Clostridia</taxon>
        <taxon>Eubacteriales</taxon>
        <taxon>Eubacteriaceae</taxon>
        <taxon>Acetobacterium</taxon>
    </lineage>
</organism>
<reference evidence="5" key="1">
    <citation type="submission" date="2015-07" db="EMBL/GenBank/DDBJ databases">
        <title>Draft genome sequence of Acetobacterium bakii DSM 8293, a potential psychrophilic chemical producer through syngas fermentation.</title>
        <authorList>
            <person name="Song Y."/>
            <person name="Hwang S."/>
            <person name="Cho B.-K."/>
        </authorList>
    </citation>
    <scope>NUCLEOTIDE SEQUENCE [LARGE SCALE GENOMIC DNA]</scope>
    <source>
        <strain evidence="5">DSM 8239</strain>
    </source>
</reference>
<protein>
    <submittedName>
        <fullName evidence="4">TetR family transcriptional regulator</fullName>
    </submittedName>
</protein>
<dbReference type="GO" id="GO:0003677">
    <property type="term" value="F:DNA binding"/>
    <property type="evidence" value="ECO:0007669"/>
    <property type="project" value="UniProtKB-UniRule"/>
</dbReference>
<evidence type="ECO:0000256" key="1">
    <source>
        <dbReference type="ARBA" id="ARBA00023125"/>
    </source>
</evidence>
<dbReference type="STRING" id="52689.AKG39_07835"/>
<dbReference type="InterPro" id="IPR001647">
    <property type="entry name" value="HTH_TetR"/>
</dbReference>
<dbReference type="PRINTS" id="PR00455">
    <property type="entry name" value="HTHTETR"/>
</dbReference>
<dbReference type="PANTHER" id="PTHR43479:SF11">
    <property type="entry name" value="ACREF_ENVCD OPERON REPRESSOR-RELATED"/>
    <property type="match status" value="1"/>
</dbReference>
<evidence type="ECO:0000259" key="3">
    <source>
        <dbReference type="PROSITE" id="PS50977"/>
    </source>
</evidence>
<feature type="domain" description="HTH tetR-type" evidence="3">
    <location>
        <begin position="8"/>
        <end position="68"/>
    </location>
</feature>
<dbReference type="Proteomes" id="UP000036873">
    <property type="component" value="Unassembled WGS sequence"/>
</dbReference>
<dbReference type="PANTHER" id="PTHR43479">
    <property type="entry name" value="ACREF/ENVCD OPERON REPRESSOR-RELATED"/>
    <property type="match status" value="1"/>
</dbReference>
<dbReference type="SUPFAM" id="SSF46689">
    <property type="entry name" value="Homeodomain-like"/>
    <property type="match status" value="1"/>
</dbReference>
<dbReference type="PATRIC" id="fig|52689.4.peg.691"/>
<dbReference type="InterPro" id="IPR009057">
    <property type="entry name" value="Homeodomain-like_sf"/>
</dbReference>
<dbReference type="Gene3D" id="1.10.357.10">
    <property type="entry name" value="Tetracycline Repressor, domain 2"/>
    <property type="match status" value="1"/>
</dbReference>
<dbReference type="RefSeq" id="WP_050739832.1">
    <property type="nucleotide sequence ID" value="NZ_LGYO01000018.1"/>
</dbReference>